<feature type="coiled-coil region" evidence="1">
    <location>
        <begin position="144"/>
        <end position="178"/>
    </location>
</feature>
<keyword evidence="1" id="KW-0175">Coiled coil</keyword>
<feature type="chain" id="PRO_5003990535" evidence="2">
    <location>
        <begin position="20"/>
        <end position="440"/>
    </location>
</feature>
<dbReference type="KEGG" id="acan:ACA1_321340"/>
<proteinExistence type="predicted"/>
<evidence type="ECO:0000256" key="1">
    <source>
        <dbReference type="SAM" id="Coils"/>
    </source>
</evidence>
<dbReference type="VEuPathDB" id="AmoebaDB:ACA1_321340"/>
<keyword evidence="4" id="KW-1185">Reference proteome</keyword>
<dbReference type="Proteomes" id="UP000011083">
    <property type="component" value="Unassembled WGS sequence"/>
</dbReference>
<reference evidence="3 4" key="1">
    <citation type="journal article" date="2013" name="Genome Biol.">
        <title>Genome of Acanthamoeba castellanii highlights extensive lateral gene transfer and early evolution of tyrosine kinase signaling.</title>
        <authorList>
            <person name="Clarke M."/>
            <person name="Lohan A.J."/>
            <person name="Liu B."/>
            <person name="Lagkouvardos I."/>
            <person name="Roy S."/>
            <person name="Zafar N."/>
            <person name="Bertelli C."/>
            <person name="Schilde C."/>
            <person name="Kianianmomeni A."/>
            <person name="Burglin T.R."/>
            <person name="Frech C."/>
            <person name="Turcotte B."/>
            <person name="Kopec K.O."/>
            <person name="Synnott J.M."/>
            <person name="Choo C."/>
            <person name="Paponov I."/>
            <person name="Finkler A."/>
            <person name="Soon Heng Tan C."/>
            <person name="Hutchins A.P."/>
            <person name="Weinmeier T."/>
            <person name="Rattei T."/>
            <person name="Chu J.S."/>
            <person name="Gimenez G."/>
            <person name="Irimia M."/>
            <person name="Rigden D.J."/>
            <person name="Fitzpatrick D.A."/>
            <person name="Lorenzo-Morales J."/>
            <person name="Bateman A."/>
            <person name="Chiu C.H."/>
            <person name="Tang P."/>
            <person name="Hegemann P."/>
            <person name="Fromm H."/>
            <person name="Raoult D."/>
            <person name="Greub G."/>
            <person name="Miranda-Saavedra D."/>
            <person name="Chen N."/>
            <person name="Nash P."/>
            <person name="Ginger M.L."/>
            <person name="Horn M."/>
            <person name="Schaap P."/>
            <person name="Caler L."/>
            <person name="Loftus B."/>
        </authorList>
    </citation>
    <scope>NUCLEOTIDE SEQUENCE [LARGE SCALE GENOMIC DNA]</scope>
    <source>
        <strain evidence="3 4">Neff</strain>
    </source>
</reference>
<sequence length="440" mass="49726">MKLIMAFFVLINFSGLVITLTSPKVMSNDNNDYEARVGPFAPLRLPYNSTSNIYAKPSQAVRAPTMKQLPRPTTIHFFERSQQIPLTQWKKKKTSKKTTTFAAWRKSQAKKLLAETKIKNSKLAADLAASHQQRDALAAQVAELLNVQHQRDELAAQVARIEEERAQLARLLAAAVRNNQPTWIRPAQEAPAPNPMTMGQFFDLTSLPSPNNTNTNTTTLEPVAKVPTHTEELIDAKSNTSLDKKIDDQETIHEGEILEELINAKLSTSLNKTDDKYNIHEDKILEKLPASLRYPPLARSPSCAPTVADHFYNHYDYDYRNATDLTQGWMWSESTTDNNTNNDNDDEQQQQQLNNVLKQLPASLRNATDLNHGWMWSDDNDDNHRDVLHQLPASLREARERESKRGPMTRLGKAVPPRWASLQPIKAGEGLESCMCAWVV</sequence>
<feature type="signal peptide" evidence="2">
    <location>
        <begin position="1"/>
        <end position="19"/>
    </location>
</feature>
<name>L8HJU3_ACACF</name>
<evidence type="ECO:0000256" key="2">
    <source>
        <dbReference type="SAM" id="SignalP"/>
    </source>
</evidence>
<evidence type="ECO:0000313" key="3">
    <source>
        <dbReference type="EMBL" id="ELR24953.1"/>
    </source>
</evidence>
<protein>
    <submittedName>
        <fullName evidence="3">Uncharacterized protein</fullName>
    </submittedName>
</protein>
<dbReference type="AlphaFoldDB" id="L8HJU3"/>
<dbReference type="GeneID" id="14925988"/>
<dbReference type="EMBL" id="KB007809">
    <property type="protein sequence ID" value="ELR24953.1"/>
    <property type="molecule type" value="Genomic_DNA"/>
</dbReference>
<accession>L8HJU3</accession>
<gene>
    <name evidence="3" type="ORF">ACA1_321340</name>
</gene>
<keyword evidence="2" id="KW-0732">Signal</keyword>
<evidence type="ECO:0000313" key="4">
    <source>
        <dbReference type="Proteomes" id="UP000011083"/>
    </source>
</evidence>
<organism evidence="3 4">
    <name type="scientific">Acanthamoeba castellanii (strain ATCC 30010 / Neff)</name>
    <dbReference type="NCBI Taxonomy" id="1257118"/>
    <lineage>
        <taxon>Eukaryota</taxon>
        <taxon>Amoebozoa</taxon>
        <taxon>Discosea</taxon>
        <taxon>Longamoebia</taxon>
        <taxon>Centramoebida</taxon>
        <taxon>Acanthamoebidae</taxon>
        <taxon>Acanthamoeba</taxon>
    </lineage>
</organism>
<dbReference type="RefSeq" id="XP_004356970.1">
    <property type="nucleotide sequence ID" value="XM_004356915.1"/>
</dbReference>